<proteinExistence type="predicted"/>
<evidence type="ECO:0000256" key="1">
    <source>
        <dbReference type="SAM" id="SignalP"/>
    </source>
</evidence>
<name>A0A1I8ARI3_9BILA</name>
<protein>
    <submittedName>
        <fullName evidence="3">Secreted protein</fullName>
    </submittedName>
</protein>
<accession>A0A1I8ARI3</accession>
<feature type="signal peptide" evidence="1">
    <location>
        <begin position="1"/>
        <end position="21"/>
    </location>
</feature>
<reference evidence="3" key="1">
    <citation type="submission" date="2016-11" db="UniProtKB">
        <authorList>
            <consortium name="WormBaseParasite"/>
        </authorList>
    </citation>
    <scope>IDENTIFICATION</scope>
</reference>
<keyword evidence="1" id="KW-0732">Signal</keyword>
<sequence>MVVVRLTCVLLCLCLLASASAKKFHKKKFVAPGMNPDMFPDQTFDTSLAVCNSNEPCGYYGFSLHDREKVHWVQSWCRCSKVQECVYGYTDMRMHVYKHFCVNRDEIPAHLMH</sequence>
<feature type="chain" id="PRO_5009315000" evidence="1">
    <location>
        <begin position="22"/>
        <end position="113"/>
    </location>
</feature>
<evidence type="ECO:0000313" key="2">
    <source>
        <dbReference type="Proteomes" id="UP000095287"/>
    </source>
</evidence>
<evidence type="ECO:0000313" key="3">
    <source>
        <dbReference type="WBParaSite" id="L893_g8474.t1"/>
    </source>
</evidence>
<keyword evidence="2" id="KW-1185">Reference proteome</keyword>
<dbReference type="Proteomes" id="UP000095287">
    <property type="component" value="Unplaced"/>
</dbReference>
<dbReference type="WBParaSite" id="L893_g8474.t1">
    <property type="protein sequence ID" value="L893_g8474.t1"/>
    <property type="gene ID" value="L893_g8474"/>
</dbReference>
<dbReference type="AlphaFoldDB" id="A0A1I8ARI3"/>
<organism evidence="2 3">
    <name type="scientific">Steinernema glaseri</name>
    <dbReference type="NCBI Taxonomy" id="37863"/>
    <lineage>
        <taxon>Eukaryota</taxon>
        <taxon>Metazoa</taxon>
        <taxon>Ecdysozoa</taxon>
        <taxon>Nematoda</taxon>
        <taxon>Chromadorea</taxon>
        <taxon>Rhabditida</taxon>
        <taxon>Tylenchina</taxon>
        <taxon>Panagrolaimomorpha</taxon>
        <taxon>Strongyloidoidea</taxon>
        <taxon>Steinernematidae</taxon>
        <taxon>Steinernema</taxon>
    </lineage>
</organism>